<proteinExistence type="predicted"/>
<dbReference type="RefSeq" id="WP_210054169.1">
    <property type="nucleotide sequence ID" value="NZ_BAAAMH010000012.1"/>
</dbReference>
<dbReference type="PANTHER" id="PTHR35446">
    <property type="entry name" value="SI:CH211-175M2.5"/>
    <property type="match status" value="1"/>
</dbReference>
<reference evidence="1 2" key="1">
    <citation type="submission" date="2021-03" db="EMBL/GenBank/DDBJ databases">
        <title>Sequencing the genomes of 1000 actinobacteria strains.</title>
        <authorList>
            <person name="Klenk H.-P."/>
        </authorList>
    </citation>
    <scope>NUCLEOTIDE SEQUENCE [LARGE SCALE GENOMIC DNA]</scope>
    <source>
        <strain evidence="1 2">DSM 12936</strain>
    </source>
</reference>
<organism evidence="1 2">
    <name type="scientific">Microlunatus capsulatus</name>
    <dbReference type="NCBI Taxonomy" id="99117"/>
    <lineage>
        <taxon>Bacteria</taxon>
        <taxon>Bacillati</taxon>
        <taxon>Actinomycetota</taxon>
        <taxon>Actinomycetes</taxon>
        <taxon>Propionibacteriales</taxon>
        <taxon>Propionibacteriaceae</taxon>
        <taxon>Microlunatus</taxon>
    </lineage>
</organism>
<keyword evidence="1" id="KW-0575">Peroxidase</keyword>
<dbReference type="EMBL" id="JAGIOB010000001">
    <property type="protein sequence ID" value="MBP2416445.1"/>
    <property type="molecule type" value="Genomic_DNA"/>
</dbReference>
<name>A0ABS4Z6N9_9ACTN</name>
<keyword evidence="1" id="KW-0560">Oxidoreductase</keyword>
<gene>
    <name evidence="1" type="ORF">JOF54_001367</name>
</gene>
<keyword evidence="2" id="KW-1185">Reference proteome</keyword>
<dbReference type="Gene3D" id="1.20.1290.10">
    <property type="entry name" value="AhpD-like"/>
    <property type="match status" value="1"/>
</dbReference>
<comment type="caution">
    <text evidence="1">The sequence shown here is derived from an EMBL/GenBank/DDBJ whole genome shotgun (WGS) entry which is preliminary data.</text>
</comment>
<evidence type="ECO:0000313" key="2">
    <source>
        <dbReference type="Proteomes" id="UP000758168"/>
    </source>
</evidence>
<dbReference type="PANTHER" id="PTHR35446:SF3">
    <property type="entry name" value="CMD DOMAIN-CONTAINING PROTEIN"/>
    <property type="match status" value="1"/>
</dbReference>
<dbReference type="SUPFAM" id="SSF69118">
    <property type="entry name" value="AhpD-like"/>
    <property type="match status" value="1"/>
</dbReference>
<accession>A0ABS4Z6N9</accession>
<sequence>MGYLDEPPVEGAVADLYAADEARLGYVANYTRAFAHRPEVYRAWQALNTAVKAAMDPVRYEVATVAAAGELRSSYCSLAHGQVLAGQLGEDEAVRVAEGRPGDPAVAAVAALARQVVSEPSAVAPADLEPLRALGFSDADVLDVVLAAAARSFFSSVLEATGTEPDPGYAALPDRLRSALTVGRPVQAADG</sequence>
<dbReference type="Proteomes" id="UP000758168">
    <property type="component" value="Unassembled WGS sequence"/>
</dbReference>
<dbReference type="GO" id="GO:0004601">
    <property type="term" value="F:peroxidase activity"/>
    <property type="evidence" value="ECO:0007669"/>
    <property type="project" value="UniProtKB-KW"/>
</dbReference>
<evidence type="ECO:0000313" key="1">
    <source>
        <dbReference type="EMBL" id="MBP2416445.1"/>
    </source>
</evidence>
<dbReference type="InterPro" id="IPR029032">
    <property type="entry name" value="AhpD-like"/>
</dbReference>
<protein>
    <submittedName>
        <fullName evidence="1">Peroxidase-related enzyme</fullName>
    </submittedName>
</protein>